<evidence type="ECO:0000259" key="1">
    <source>
        <dbReference type="PROSITE" id="PS51208"/>
    </source>
</evidence>
<dbReference type="Gene3D" id="2.160.20.160">
    <property type="match status" value="1"/>
</dbReference>
<dbReference type="SMART" id="SM00869">
    <property type="entry name" value="Autotransporter"/>
    <property type="match status" value="1"/>
</dbReference>
<dbReference type="InterPro" id="IPR043990">
    <property type="entry name" value="AC_1"/>
</dbReference>
<evidence type="ECO:0000313" key="3">
    <source>
        <dbReference type="Proteomes" id="UP000249493"/>
    </source>
</evidence>
<comment type="caution">
    <text evidence="2">The sequence shown here is derived from an EMBL/GenBank/DDBJ whole genome shotgun (WGS) entry which is preliminary data.</text>
</comment>
<dbReference type="Pfam" id="PF03797">
    <property type="entry name" value="Autotransporter"/>
    <property type="match status" value="1"/>
</dbReference>
<dbReference type="Gene3D" id="2.160.20.20">
    <property type="match status" value="1"/>
</dbReference>
<dbReference type="InterPro" id="IPR006315">
    <property type="entry name" value="OM_autotransptr_brl_dom"/>
</dbReference>
<name>A0A327MS71_PSEFL</name>
<evidence type="ECO:0000313" key="2">
    <source>
        <dbReference type="EMBL" id="RAI65332.1"/>
    </source>
</evidence>
<dbReference type="SUPFAM" id="SSF51126">
    <property type="entry name" value="Pectin lyase-like"/>
    <property type="match status" value="1"/>
</dbReference>
<dbReference type="InterPro" id="IPR011050">
    <property type="entry name" value="Pectin_lyase_fold/virulence"/>
</dbReference>
<dbReference type="CDD" id="cd01344">
    <property type="entry name" value="PL2_Passenger_AT"/>
    <property type="match status" value="1"/>
</dbReference>
<dbReference type="NCBIfam" id="TIGR01414">
    <property type="entry name" value="autotrans_barl"/>
    <property type="match status" value="1"/>
</dbReference>
<dbReference type="InterPro" id="IPR005546">
    <property type="entry name" value="Autotransporte_beta"/>
</dbReference>
<dbReference type="SUPFAM" id="SSF103515">
    <property type="entry name" value="Autotransporter"/>
    <property type="match status" value="1"/>
</dbReference>
<accession>A0A327MS71</accession>
<dbReference type="Pfam" id="PF18883">
    <property type="entry name" value="AC_1"/>
    <property type="match status" value="1"/>
</dbReference>
<dbReference type="PROSITE" id="PS51208">
    <property type="entry name" value="AUTOTRANSPORTER"/>
    <property type="match status" value="1"/>
</dbReference>
<gene>
    <name evidence="2" type="ORF">DOZ80_24355</name>
</gene>
<dbReference type="InterPro" id="IPR012332">
    <property type="entry name" value="Autotransporter_pectin_lyase_C"/>
</dbReference>
<feature type="domain" description="Autotransporter" evidence="1">
    <location>
        <begin position="587"/>
        <end position="865"/>
    </location>
</feature>
<dbReference type="RefSeq" id="WP_111287250.1">
    <property type="nucleotide sequence ID" value="NZ_QLIN01000013.1"/>
</dbReference>
<dbReference type="Proteomes" id="UP000249493">
    <property type="component" value="Unassembled WGS sequence"/>
</dbReference>
<sequence>MEFSTDLSKYRHGVCLFSIWLWANGSQPVYAACTLTPTAGNDNFVCDSAASGPLTDLAGNNTLTFPDNGSGRINGNVTFGAGVDTVNMASGIVAGTVDQGDGADSFTISAGQVTGAVSQGNGIDHFVMSDGSIQSLAQGDGRDTFLMTAGTIVGAFEDGDVARMTGGTIGRVDMKLDNNIFEMSAGQILGNLVTGLGTDTIIVSGGRIGGNISVSNGNDSITVTGGEIVGEIRTGNGDDTLVWDGGGIIRSPILLQAGDDRAALRNLAESTLALTPSIDGGIGNDLLTFDHTTSSGASRYINWETVNLGNGSRFDLDGNFQLGDSTSGTGVFSIDSSSTLTSVQGSITPLTAGRLASLSNSGVIDLSRGNSRTNDTLTVEGNYVGNGGQLLLQSAVGDDSSPSDKLIVNNGTLTGSTLITLSNIGGAGALTQQNGIQVVRAQGTAVSDNTAFALKAPVSVGAFDYRLFKGGITPGSENSWYLRSSVVAPPLVAVANPDPALPPTLEPIVAVPVAAPVVVTSTVNGAEEVVTVVAPVLPAAVPGAAPIPLYREAVPAWSVVPPAAAQLSLTALGTFHDRQGDQRLLTETGALGAGWGRVYGKNLDQTWAGTVTPRLDGSLNGFQIGHDLFGSQLTSGQTRRSGFFVGHSRLQGDVDGFNEGFEGKRSGKVELQGDSLGVYWTLTDPAGAYLDTVAMYTWLNGDNHSESGLKIDNDGHVTTLSAEVGYPIAVAGNWVVEPQAQAVYQKVRLDSQDDGISHVSFDSDSAWTGRVGARLKGRYEVSGRPLEPYLRANIWHTFTGTDTVTFDHVDQIETQQRTSSADLGIGMVLSVAASVSVYAGVDYSSNIDSTQQRGTFANVGVRVKW</sequence>
<dbReference type="EMBL" id="QLIN01000013">
    <property type="protein sequence ID" value="RAI65332.1"/>
    <property type="molecule type" value="Genomic_DNA"/>
</dbReference>
<dbReference type="PANTHER" id="PTHR35037:SF3">
    <property type="entry name" value="C-TERMINAL REGION OF AIDA-LIKE PROTEIN"/>
    <property type="match status" value="1"/>
</dbReference>
<dbReference type="Gene3D" id="2.40.128.130">
    <property type="entry name" value="Autotransporter beta-domain"/>
    <property type="match status" value="1"/>
</dbReference>
<dbReference type="InterPro" id="IPR003991">
    <property type="entry name" value="Pertactin_virulence_factor"/>
</dbReference>
<proteinExistence type="predicted"/>
<protein>
    <submittedName>
        <fullName evidence="2">Autotransporter outer membrane beta-barrel domain-containing protein</fullName>
    </submittedName>
</protein>
<reference evidence="2 3" key="1">
    <citation type="submission" date="2018-06" db="EMBL/GenBank/DDBJ databases">
        <authorList>
            <person name="Zhirakovskaya E."/>
        </authorList>
    </citation>
    <scope>NUCLEOTIDE SEQUENCE [LARGE SCALE GENOMIC DNA]</scope>
    <source>
        <strain evidence="2 3">LY3</strain>
    </source>
</reference>
<dbReference type="InterPro" id="IPR051551">
    <property type="entry name" value="Autotransporter_adhesion"/>
</dbReference>
<dbReference type="PANTHER" id="PTHR35037">
    <property type="entry name" value="C-TERMINAL REGION OF AIDA-LIKE PROTEIN"/>
    <property type="match status" value="1"/>
</dbReference>
<dbReference type="PRINTS" id="PR01484">
    <property type="entry name" value="PRTACTNFAMLY"/>
</dbReference>
<dbReference type="GO" id="GO:0019867">
    <property type="term" value="C:outer membrane"/>
    <property type="evidence" value="ECO:0007669"/>
    <property type="project" value="InterPro"/>
</dbReference>
<dbReference type="InterPro" id="IPR036709">
    <property type="entry name" value="Autotransporte_beta_dom_sf"/>
</dbReference>
<organism evidence="2 3">
    <name type="scientific">Pseudomonas fluorescens</name>
    <dbReference type="NCBI Taxonomy" id="294"/>
    <lineage>
        <taxon>Bacteria</taxon>
        <taxon>Pseudomonadati</taxon>
        <taxon>Pseudomonadota</taxon>
        <taxon>Gammaproteobacteria</taxon>
        <taxon>Pseudomonadales</taxon>
        <taxon>Pseudomonadaceae</taxon>
        <taxon>Pseudomonas</taxon>
    </lineage>
</organism>
<dbReference type="AlphaFoldDB" id="A0A327MS71"/>